<keyword evidence="14" id="KW-0460">Magnesium</keyword>
<dbReference type="Pfam" id="PF00025">
    <property type="entry name" value="Arf"/>
    <property type="match status" value="1"/>
</dbReference>
<comment type="subcellular location">
    <subcellularLocation>
        <location evidence="1">Golgi apparatus</location>
    </subcellularLocation>
</comment>
<protein>
    <recommendedName>
        <fullName evidence="12">ADP-ribosylation factor</fullName>
    </recommendedName>
</protein>
<dbReference type="FunFam" id="3.40.50.300:FF:003500">
    <property type="entry name" value="ADP-ribosylation factor 1"/>
    <property type="match status" value="1"/>
</dbReference>
<dbReference type="GeneID" id="4353131"/>
<sequence>MGTSLSHLPPALLRKKEYRILMWGLNLGPIDTVSTTGFNVESVTYDRGMDLVVWDLGGRDKLRPTWASYFSDTAAIIYVVDSTNLNRLDDAAFELRSLLDFEGMRDVCAAPLLVFANKQDLQGAKTPEEISEALKLEEFRDREWKTIACSAVDGSGIAEGMDWLVLLAPQEYVRCSEDKAEGEGARFLDCRKDRVVWTCTIDAVLYGHYRYSSAAIMERRTYINYIPTCPFRRTINTHDRRMRTFKGELPNESSGIGYDDPDEDKRYLQ</sequence>
<evidence type="ECO:0000256" key="5">
    <source>
        <dbReference type="ARBA" id="ARBA00022741"/>
    </source>
</evidence>
<keyword evidence="5 13" id="KW-0547">Nucleotide-binding</keyword>
<dbReference type="InterPro" id="IPR027417">
    <property type="entry name" value="P-loop_NTPase"/>
</dbReference>
<keyword evidence="4" id="KW-0519">Myristate</keyword>
<evidence type="ECO:0000256" key="9">
    <source>
        <dbReference type="ARBA" id="ARBA00023134"/>
    </source>
</evidence>
<evidence type="ECO:0000256" key="2">
    <source>
        <dbReference type="ARBA" id="ARBA00010290"/>
    </source>
</evidence>
<keyword evidence="6" id="KW-0931">ER-Golgi transport</keyword>
<dbReference type="InterPro" id="IPR006689">
    <property type="entry name" value="Small_GTPase_ARF/SAR"/>
</dbReference>
<evidence type="ECO:0000256" key="3">
    <source>
        <dbReference type="ARBA" id="ARBA00022448"/>
    </source>
</evidence>
<dbReference type="RefSeq" id="XP_001217624.1">
    <property type="nucleotide sequence ID" value="XM_001217623.1"/>
</dbReference>
<feature type="binding site" evidence="14">
    <location>
        <position position="35"/>
    </location>
    <ligand>
        <name>Mg(2+)</name>
        <dbReference type="ChEBI" id="CHEBI:18420"/>
    </ligand>
</feature>
<dbReference type="GO" id="GO:0005525">
    <property type="term" value="F:GTP binding"/>
    <property type="evidence" value="ECO:0007669"/>
    <property type="project" value="UniProtKB-KW"/>
</dbReference>
<evidence type="ECO:0000256" key="1">
    <source>
        <dbReference type="ARBA" id="ARBA00004555"/>
    </source>
</evidence>
<dbReference type="GO" id="GO:0015031">
    <property type="term" value="P:protein transport"/>
    <property type="evidence" value="ECO:0007669"/>
    <property type="project" value="UniProtKB-KW"/>
</dbReference>
<feature type="binding site" evidence="13">
    <location>
        <position position="58"/>
    </location>
    <ligand>
        <name>GTP</name>
        <dbReference type="ChEBI" id="CHEBI:37565"/>
    </ligand>
</feature>
<gene>
    <name evidence="16" type="ORF">ATEG_08485</name>
</gene>
<dbReference type="GO" id="GO:0016192">
    <property type="term" value="P:vesicle-mediated transport"/>
    <property type="evidence" value="ECO:0007669"/>
    <property type="project" value="UniProtKB-KW"/>
</dbReference>
<dbReference type="AlphaFoldDB" id="Q0CCU9"/>
<dbReference type="PROSITE" id="PS51417">
    <property type="entry name" value="ARF"/>
    <property type="match status" value="1"/>
</dbReference>
<evidence type="ECO:0000256" key="14">
    <source>
        <dbReference type="PIRSR" id="PIRSR606689-2"/>
    </source>
</evidence>
<proteinExistence type="inferred from homology"/>
<evidence type="ECO:0000256" key="6">
    <source>
        <dbReference type="ARBA" id="ARBA00022892"/>
    </source>
</evidence>
<dbReference type="STRING" id="341663.Q0CCU9"/>
<keyword evidence="8" id="KW-0333">Golgi apparatus</keyword>
<name>Q0CCU9_ASPTN</name>
<evidence type="ECO:0000256" key="13">
    <source>
        <dbReference type="PIRSR" id="PIRSR606689-1"/>
    </source>
</evidence>
<dbReference type="PANTHER" id="PTHR11711">
    <property type="entry name" value="ADP RIBOSYLATION FACTOR-RELATED"/>
    <property type="match status" value="1"/>
</dbReference>
<accession>Q0CCU9</accession>
<keyword evidence="7" id="KW-0653">Protein transport</keyword>
<evidence type="ECO:0000256" key="8">
    <source>
        <dbReference type="ARBA" id="ARBA00023034"/>
    </source>
</evidence>
<feature type="region of interest" description="Disordered" evidence="15">
    <location>
        <begin position="246"/>
        <end position="269"/>
    </location>
</feature>
<keyword evidence="3" id="KW-0813">Transport</keyword>
<dbReference type="Gene3D" id="3.40.50.300">
    <property type="entry name" value="P-loop containing nucleotide triphosphate hydrolases"/>
    <property type="match status" value="1"/>
</dbReference>
<keyword evidence="14" id="KW-0479">Metal-binding</keyword>
<evidence type="ECO:0000256" key="7">
    <source>
        <dbReference type="ARBA" id="ARBA00022927"/>
    </source>
</evidence>
<evidence type="ECO:0000256" key="4">
    <source>
        <dbReference type="ARBA" id="ARBA00022707"/>
    </source>
</evidence>
<evidence type="ECO:0000256" key="10">
    <source>
        <dbReference type="ARBA" id="ARBA00023288"/>
    </source>
</evidence>
<dbReference type="GO" id="GO:0005794">
    <property type="term" value="C:Golgi apparatus"/>
    <property type="evidence" value="ECO:0007669"/>
    <property type="project" value="UniProtKB-SubCell"/>
</dbReference>
<dbReference type="OrthoDB" id="2011769at2759"/>
<dbReference type="VEuPathDB" id="FungiDB:ATEG_08485"/>
<comment type="function">
    <text evidence="11">GTP-binding protein involved in protein trafficking; may modulate vesicle budding and uncoating within the Golgi apparatus.</text>
</comment>
<keyword evidence="9 13" id="KW-0342">GTP-binding</keyword>
<organism evidence="16 17">
    <name type="scientific">Aspergillus terreus (strain NIH 2624 / FGSC A1156)</name>
    <dbReference type="NCBI Taxonomy" id="341663"/>
    <lineage>
        <taxon>Eukaryota</taxon>
        <taxon>Fungi</taxon>
        <taxon>Dikarya</taxon>
        <taxon>Ascomycota</taxon>
        <taxon>Pezizomycotina</taxon>
        <taxon>Eurotiomycetes</taxon>
        <taxon>Eurotiomycetidae</taxon>
        <taxon>Eurotiales</taxon>
        <taxon>Aspergillaceae</taxon>
        <taxon>Aspergillus</taxon>
        <taxon>Aspergillus subgen. Circumdati</taxon>
    </lineage>
</organism>
<dbReference type="EMBL" id="CH476605">
    <property type="protein sequence ID" value="EAU31658.1"/>
    <property type="molecule type" value="Genomic_DNA"/>
</dbReference>
<dbReference type="GO" id="GO:0046872">
    <property type="term" value="F:metal ion binding"/>
    <property type="evidence" value="ECO:0007669"/>
    <property type="project" value="UniProtKB-KW"/>
</dbReference>
<evidence type="ECO:0000256" key="12">
    <source>
        <dbReference type="ARBA" id="ARBA00070396"/>
    </source>
</evidence>
<evidence type="ECO:0000313" key="17">
    <source>
        <dbReference type="Proteomes" id="UP000007963"/>
    </source>
</evidence>
<dbReference type="GO" id="GO:0003924">
    <property type="term" value="F:GTPase activity"/>
    <property type="evidence" value="ECO:0007669"/>
    <property type="project" value="InterPro"/>
</dbReference>
<keyword evidence="10" id="KW-0449">Lipoprotein</keyword>
<evidence type="ECO:0000313" key="16">
    <source>
        <dbReference type="EMBL" id="EAU31658.1"/>
    </source>
</evidence>
<dbReference type="SUPFAM" id="SSF52540">
    <property type="entry name" value="P-loop containing nucleoside triphosphate hydrolases"/>
    <property type="match status" value="1"/>
</dbReference>
<dbReference type="eggNOG" id="KOG0070">
    <property type="taxonomic scope" value="Eukaryota"/>
</dbReference>
<evidence type="ECO:0000256" key="11">
    <source>
        <dbReference type="ARBA" id="ARBA00053326"/>
    </source>
</evidence>
<dbReference type="Proteomes" id="UP000007963">
    <property type="component" value="Unassembled WGS sequence"/>
</dbReference>
<reference evidence="17" key="1">
    <citation type="submission" date="2005-09" db="EMBL/GenBank/DDBJ databases">
        <title>Annotation of the Aspergillus terreus NIH2624 genome.</title>
        <authorList>
            <person name="Birren B.W."/>
            <person name="Lander E.S."/>
            <person name="Galagan J.E."/>
            <person name="Nusbaum C."/>
            <person name="Devon K."/>
            <person name="Henn M."/>
            <person name="Ma L.-J."/>
            <person name="Jaffe D.B."/>
            <person name="Butler J."/>
            <person name="Alvarez P."/>
            <person name="Gnerre S."/>
            <person name="Grabherr M."/>
            <person name="Kleber M."/>
            <person name="Mauceli E.W."/>
            <person name="Brockman W."/>
            <person name="Rounsley S."/>
            <person name="Young S.K."/>
            <person name="LaButti K."/>
            <person name="Pushparaj V."/>
            <person name="DeCaprio D."/>
            <person name="Crawford M."/>
            <person name="Koehrsen M."/>
            <person name="Engels R."/>
            <person name="Montgomery P."/>
            <person name="Pearson M."/>
            <person name="Howarth C."/>
            <person name="Larson L."/>
            <person name="Luoma S."/>
            <person name="White J."/>
            <person name="Alvarado L."/>
            <person name="Kodira C.D."/>
            <person name="Zeng Q."/>
            <person name="Oleary S."/>
            <person name="Yandava C."/>
            <person name="Denning D.W."/>
            <person name="Nierman W.C."/>
            <person name="Milne T."/>
            <person name="Madden K."/>
        </authorList>
    </citation>
    <scope>NUCLEOTIDE SEQUENCE [LARGE SCALE GENOMIC DNA]</scope>
    <source>
        <strain evidence="17">NIH 2624 / FGSC A1156</strain>
    </source>
</reference>
<dbReference type="SMART" id="SM00177">
    <property type="entry name" value="ARF"/>
    <property type="match status" value="1"/>
</dbReference>
<evidence type="ECO:0000256" key="15">
    <source>
        <dbReference type="SAM" id="MobiDB-lite"/>
    </source>
</evidence>
<comment type="similarity">
    <text evidence="2">Belongs to the small GTPase superfamily. Arf family.</text>
</comment>
<dbReference type="HOGENOM" id="CLU_1034327_0_0_1"/>
<dbReference type="SMART" id="SM00178">
    <property type="entry name" value="SAR"/>
    <property type="match status" value="1"/>
</dbReference>
<dbReference type="InterPro" id="IPR024156">
    <property type="entry name" value="Small_GTPase_ARF"/>
</dbReference>
<feature type="binding site" evidence="13">
    <location>
        <begin position="117"/>
        <end position="120"/>
    </location>
    <ligand>
        <name>GTP</name>
        <dbReference type="ChEBI" id="CHEBI:37565"/>
    </ligand>
</feature>